<feature type="compositionally biased region" description="Basic and acidic residues" evidence="1">
    <location>
        <begin position="45"/>
        <end position="55"/>
    </location>
</feature>
<comment type="caution">
    <text evidence="2">The sequence shown here is derived from an EMBL/GenBank/DDBJ whole genome shotgun (WGS) entry which is preliminary data.</text>
</comment>
<proteinExistence type="predicted"/>
<feature type="compositionally biased region" description="Acidic residues" evidence="1">
    <location>
        <begin position="90"/>
        <end position="101"/>
    </location>
</feature>
<gene>
    <name evidence="2" type="ORF">CDAR_90231</name>
</gene>
<organism evidence="2 3">
    <name type="scientific">Caerostris darwini</name>
    <dbReference type="NCBI Taxonomy" id="1538125"/>
    <lineage>
        <taxon>Eukaryota</taxon>
        <taxon>Metazoa</taxon>
        <taxon>Ecdysozoa</taxon>
        <taxon>Arthropoda</taxon>
        <taxon>Chelicerata</taxon>
        <taxon>Arachnida</taxon>
        <taxon>Araneae</taxon>
        <taxon>Araneomorphae</taxon>
        <taxon>Entelegynae</taxon>
        <taxon>Araneoidea</taxon>
        <taxon>Araneidae</taxon>
        <taxon>Caerostris</taxon>
    </lineage>
</organism>
<dbReference type="EMBL" id="BPLQ01001975">
    <property type="protein sequence ID" value="GIX87157.1"/>
    <property type="molecule type" value="Genomic_DNA"/>
</dbReference>
<feature type="region of interest" description="Disordered" evidence="1">
    <location>
        <begin position="32"/>
        <end position="101"/>
    </location>
</feature>
<name>A0AAV4NQR4_9ARAC</name>
<dbReference type="AlphaFoldDB" id="A0AAV4NQR4"/>
<feature type="compositionally biased region" description="Polar residues" evidence="1">
    <location>
        <begin position="64"/>
        <end position="84"/>
    </location>
</feature>
<reference evidence="2 3" key="1">
    <citation type="submission" date="2021-06" db="EMBL/GenBank/DDBJ databases">
        <title>Caerostris darwini draft genome.</title>
        <authorList>
            <person name="Kono N."/>
            <person name="Arakawa K."/>
        </authorList>
    </citation>
    <scope>NUCLEOTIDE SEQUENCE [LARGE SCALE GENOMIC DNA]</scope>
</reference>
<keyword evidence="3" id="KW-1185">Reference proteome</keyword>
<dbReference type="Proteomes" id="UP001054837">
    <property type="component" value="Unassembled WGS sequence"/>
</dbReference>
<evidence type="ECO:0000313" key="3">
    <source>
        <dbReference type="Proteomes" id="UP001054837"/>
    </source>
</evidence>
<evidence type="ECO:0000256" key="1">
    <source>
        <dbReference type="SAM" id="MobiDB-lite"/>
    </source>
</evidence>
<sequence>MYAEYVVGISMYVVTHQIPLHREVCPPVSKIIPRKSLPPIPEPFQKQERQQQQKKETKHRQAPSLYSTRVTRPSLQSSSPTCQMKVNYDESTEQEGGGLEE</sequence>
<evidence type="ECO:0000313" key="2">
    <source>
        <dbReference type="EMBL" id="GIX87157.1"/>
    </source>
</evidence>
<accession>A0AAV4NQR4</accession>
<protein>
    <submittedName>
        <fullName evidence="2">Uncharacterized protein</fullName>
    </submittedName>
</protein>